<dbReference type="PANTHER" id="PTHR42659">
    <property type="entry name" value="XANTHINE DEHYDROGENASE SUBUNIT C-RELATED"/>
    <property type="match status" value="1"/>
</dbReference>
<dbReference type="InterPro" id="IPR036683">
    <property type="entry name" value="CO_DH_flav_C_dom_sf"/>
</dbReference>
<dbReference type="SUPFAM" id="SSF56176">
    <property type="entry name" value="FAD-binding/transporter-associated domain-like"/>
    <property type="match status" value="1"/>
</dbReference>
<evidence type="ECO:0000256" key="2">
    <source>
        <dbReference type="ARBA" id="ARBA00022827"/>
    </source>
</evidence>
<evidence type="ECO:0000313" key="6">
    <source>
        <dbReference type="Proteomes" id="UP000759443"/>
    </source>
</evidence>
<reference evidence="5 6" key="1">
    <citation type="submission" date="2021-03" db="EMBL/GenBank/DDBJ databases">
        <title>Genomic Encyclopedia of Type Strains, Phase IV (KMG-IV): sequencing the most valuable type-strain genomes for metagenomic binning, comparative biology and taxonomic classification.</title>
        <authorList>
            <person name="Goeker M."/>
        </authorList>
    </citation>
    <scope>NUCLEOTIDE SEQUENCE [LARGE SCALE GENOMIC DNA]</scope>
    <source>
        <strain evidence="5 6">DSM 21600</strain>
    </source>
</reference>
<dbReference type="PROSITE" id="PS51387">
    <property type="entry name" value="FAD_PCMH"/>
    <property type="match status" value="1"/>
</dbReference>
<dbReference type="Gene3D" id="3.30.43.10">
    <property type="entry name" value="Uridine Diphospho-n-acetylenolpyruvylglucosamine Reductase, domain 2"/>
    <property type="match status" value="1"/>
</dbReference>
<dbReference type="EC" id="1.3.99.8" evidence="5"/>
<dbReference type="Pfam" id="PF00941">
    <property type="entry name" value="FAD_binding_5"/>
    <property type="match status" value="1"/>
</dbReference>
<sequence length="276" mass="29695">MKPAPFDFVRADTLDEALSTLADIGDEARILAGGQSLVAMLNMRLSRPQVLVDIMRIDALSAIEVRRNKVVIGAGVRQADLMRWPDLKQNLPLVAAMLPYVGHAQSRSRGTVCGSLAHADPSAELALACLTLDAEIRLRSRRKRRAVPAADFFLGMMATAVGPDEMIEAVALPVTAAGTGVGFREVARRHGDFAIVASAAIATPDGGHRLAVGGVADVPRAVELPAPDDAAFDEALNEFAWQLGARDDLHASARYRRDLVRRLGRDTMEEAVRCRS</sequence>
<dbReference type="InterPro" id="IPR016167">
    <property type="entry name" value="FAD-bd_PCMH_sub1"/>
</dbReference>
<gene>
    <name evidence="5" type="ORF">J2Z17_000710</name>
</gene>
<dbReference type="SUPFAM" id="SSF55447">
    <property type="entry name" value="CO dehydrogenase flavoprotein C-terminal domain-like"/>
    <property type="match status" value="1"/>
</dbReference>
<dbReference type="Gene3D" id="3.30.390.50">
    <property type="entry name" value="CO dehydrogenase flavoprotein, C-terminal domain"/>
    <property type="match status" value="1"/>
</dbReference>
<protein>
    <submittedName>
        <fullName evidence="5">2-furoyl-CoA dehydrogenase FAD binding subunit</fullName>
        <ecNumber evidence="5">1.3.99.8</ecNumber>
    </submittedName>
</protein>
<dbReference type="GO" id="GO:0047542">
    <property type="term" value="F:2-furoyl-CoA dehydrogenase activity"/>
    <property type="evidence" value="ECO:0007669"/>
    <property type="project" value="UniProtKB-EC"/>
</dbReference>
<dbReference type="RefSeq" id="WP_209942319.1">
    <property type="nucleotide sequence ID" value="NZ_JAGGJU010000002.1"/>
</dbReference>
<dbReference type="InterPro" id="IPR051312">
    <property type="entry name" value="Diverse_Substr_Oxidored"/>
</dbReference>
<name>A0ABS4DUK2_9HYPH</name>
<dbReference type="Gene3D" id="3.30.465.10">
    <property type="match status" value="1"/>
</dbReference>
<evidence type="ECO:0000256" key="3">
    <source>
        <dbReference type="ARBA" id="ARBA00023002"/>
    </source>
</evidence>
<keyword evidence="6" id="KW-1185">Reference proteome</keyword>
<evidence type="ECO:0000259" key="4">
    <source>
        <dbReference type="PROSITE" id="PS51387"/>
    </source>
</evidence>
<dbReference type="InterPro" id="IPR036318">
    <property type="entry name" value="FAD-bd_PCMH-like_sf"/>
</dbReference>
<keyword evidence="3 5" id="KW-0560">Oxidoreductase</keyword>
<dbReference type="InterPro" id="IPR016169">
    <property type="entry name" value="FAD-bd_PCMH_sub2"/>
</dbReference>
<organism evidence="5 6">
    <name type="scientific">Rhizobium halophytocola</name>
    <dbReference type="NCBI Taxonomy" id="735519"/>
    <lineage>
        <taxon>Bacteria</taxon>
        <taxon>Pseudomonadati</taxon>
        <taxon>Pseudomonadota</taxon>
        <taxon>Alphaproteobacteria</taxon>
        <taxon>Hyphomicrobiales</taxon>
        <taxon>Rhizobiaceae</taxon>
        <taxon>Rhizobium/Agrobacterium group</taxon>
        <taxon>Rhizobium</taxon>
    </lineage>
</organism>
<feature type="domain" description="FAD-binding PCMH-type" evidence="4">
    <location>
        <begin position="1"/>
        <end position="177"/>
    </location>
</feature>
<accession>A0ABS4DUK2</accession>
<dbReference type="InterPro" id="IPR005107">
    <property type="entry name" value="CO_DH_flav_C"/>
</dbReference>
<dbReference type="PANTHER" id="PTHR42659:SF2">
    <property type="entry name" value="XANTHINE DEHYDROGENASE SUBUNIT C-RELATED"/>
    <property type="match status" value="1"/>
</dbReference>
<evidence type="ECO:0000313" key="5">
    <source>
        <dbReference type="EMBL" id="MBP1849289.1"/>
    </source>
</evidence>
<dbReference type="EMBL" id="JAGGJU010000002">
    <property type="protein sequence ID" value="MBP1849289.1"/>
    <property type="molecule type" value="Genomic_DNA"/>
</dbReference>
<comment type="caution">
    <text evidence="5">The sequence shown here is derived from an EMBL/GenBank/DDBJ whole genome shotgun (WGS) entry which is preliminary data.</text>
</comment>
<proteinExistence type="predicted"/>
<keyword evidence="2" id="KW-0274">FAD</keyword>
<evidence type="ECO:0000256" key="1">
    <source>
        <dbReference type="ARBA" id="ARBA00022630"/>
    </source>
</evidence>
<dbReference type="SMART" id="SM01092">
    <property type="entry name" value="CO_deh_flav_C"/>
    <property type="match status" value="1"/>
</dbReference>
<keyword evidence="1" id="KW-0285">Flavoprotein</keyword>
<dbReference type="InterPro" id="IPR002346">
    <property type="entry name" value="Mopterin_DH_FAD-bd"/>
</dbReference>
<dbReference type="Pfam" id="PF03450">
    <property type="entry name" value="CO_deh_flav_C"/>
    <property type="match status" value="1"/>
</dbReference>
<dbReference type="InterPro" id="IPR016166">
    <property type="entry name" value="FAD-bd_PCMH"/>
</dbReference>
<dbReference type="Proteomes" id="UP000759443">
    <property type="component" value="Unassembled WGS sequence"/>
</dbReference>